<accession>A0A1S4BFV0</accession>
<feature type="compositionally biased region" description="Basic and acidic residues" evidence="1">
    <location>
        <begin position="40"/>
        <end position="56"/>
    </location>
</feature>
<organism evidence="2">
    <name type="scientific">Nicotiana tabacum</name>
    <name type="common">Common tobacco</name>
    <dbReference type="NCBI Taxonomy" id="4097"/>
    <lineage>
        <taxon>Eukaryota</taxon>
        <taxon>Viridiplantae</taxon>
        <taxon>Streptophyta</taxon>
        <taxon>Embryophyta</taxon>
        <taxon>Tracheophyta</taxon>
        <taxon>Spermatophyta</taxon>
        <taxon>Magnoliopsida</taxon>
        <taxon>eudicotyledons</taxon>
        <taxon>Gunneridae</taxon>
        <taxon>Pentapetalae</taxon>
        <taxon>asterids</taxon>
        <taxon>lamiids</taxon>
        <taxon>Solanales</taxon>
        <taxon>Solanaceae</taxon>
        <taxon>Nicotianoideae</taxon>
        <taxon>Nicotianeae</taxon>
        <taxon>Nicotiana</taxon>
    </lineage>
</organism>
<protein>
    <recommendedName>
        <fullName evidence="3">Protein ENL-like</fullName>
    </recommendedName>
</protein>
<gene>
    <name evidence="2" type="primary">LOC107807844</name>
</gene>
<reference evidence="2" key="1">
    <citation type="submission" date="2025-08" db="UniProtKB">
        <authorList>
            <consortium name="RefSeq"/>
        </authorList>
    </citation>
    <scope>IDENTIFICATION</scope>
</reference>
<feature type="compositionally biased region" description="Basic and acidic residues" evidence="1">
    <location>
        <begin position="62"/>
        <end position="74"/>
    </location>
</feature>
<evidence type="ECO:0008006" key="3">
    <source>
        <dbReference type="Google" id="ProtNLM"/>
    </source>
</evidence>
<feature type="region of interest" description="Disordered" evidence="1">
    <location>
        <begin position="1"/>
        <end position="122"/>
    </location>
</feature>
<evidence type="ECO:0000256" key="1">
    <source>
        <dbReference type="SAM" id="MobiDB-lite"/>
    </source>
</evidence>
<sequence>MANPSEKPSSPPKELSPTPSTTPSNTPISKKGRSNMIARKTTDGSEQIKKINEKLKASQAEEPQKSEESFKSTTEEEEIVSSEIEQVISGFGASPRELPPVPPGNQPARVRAQGAGPEDRHV</sequence>
<dbReference type="KEGG" id="nta:107807844"/>
<feature type="compositionally biased region" description="Low complexity" evidence="1">
    <location>
        <begin position="1"/>
        <end position="29"/>
    </location>
</feature>
<dbReference type="PaxDb" id="4097-A0A1S4BFV0"/>
<dbReference type="AlphaFoldDB" id="A0A1S4BFV0"/>
<proteinExistence type="predicted"/>
<dbReference type="RefSeq" id="XP_016487767.1">
    <property type="nucleotide sequence ID" value="XM_016632281.1"/>
</dbReference>
<name>A0A1S4BFV0_TOBAC</name>
<evidence type="ECO:0000313" key="2">
    <source>
        <dbReference type="RefSeq" id="XP_016487767.1"/>
    </source>
</evidence>